<name>A0ABM8E6C2_9HYPH</name>
<evidence type="ECO:0000313" key="2">
    <source>
        <dbReference type="EMBL" id="BDV33419.1"/>
    </source>
</evidence>
<gene>
    <name evidence="2" type="ORF">SS37A_09480</name>
</gene>
<evidence type="ECO:0000313" key="3">
    <source>
        <dbReference type="Proteomes" id="UP001317629"/>
    </source>
</evidence>
<accession>A0ABM8E6C2</accession>
<evidence type="ECO:0008006" key="4">
    <source>
        <dbReference type="Google" id="ProtNLM"/>
    </source>
</evidence>
<sequence length="104" mass="11516">MTVSTSTRCAIEKALIQTLGPSAIDHIVIREGLDHADEDALFLEVVMKRSDQPLTAHKSIDARVAVSDALLEISDARFPYMRFTHPDDVPVDDESPEPHSTHSH</sequence>
<dbReference type="Proteomes" id="UP001317629">
    <property type="component" value="Chromosome"/>
</dbReference>
<organism evidence="2 3">
    <name type="scientific">Methylocystis iwaonis</name>
    <dbReference type="NCBI Taxonomy" id="2885079"/>
    <lineage>
        <taxon>Bacteria</taxon>
        <taxon>Pseudomonadati</taxon>
        <taxon>Pseudomonadota</taxon>
        <taxon>Alphaproteobacteria</taxon>
        <taxon>Hyphomicrobiales</taxon>
        <taxon>Methylocystaceae</taxon>
        <taxon>Methylocystis</taxon>
    </lineage>
</organism>
<protein>
    <recommendedName>
        <fullName evidence="4">BolA family transcriptional regulator</fullName>
    </recommendedName>
</protein>
<proteinExistence type="predicted"/>
<feature type="region of interest" description="Disordered" evidence="1">
    <location>
        <begin position="84"/>
        <end position="104"/>
    </location>
</feature>
<evidence type="ECO:0000256" key="1">
    <source>
        <dbReference type="SAM" id="MobiDB-lite"/>
    </source>
</evidence>
<dbReference type="RefSeq" id="WP_281930834.1">
    <property type="nucleotide sequence ID" value="NZ_AP027142.1"/>
</dbReference>
<keyword evidence="3" id="KW-1185">Reference proteome</keyword>
<dbReference type="EMBL" id="AP027142">
    <property type="protein sequence ID" value="BDV33419.1"/>
    <property type="molecule type" value="Genomic_DNA"/>
</dbReference>
<reference evidence="2 3" key="1">
    <citation type="journal article" date="2023" name="Int. J. Syst. Evol. Microbiol.">
        <title>Methylocystis iwaonis sp. nov., a type II methane-oxidizing bacterium from surface soil of a rice paddy field in Japan, and emended description of the genus Methylocystis (ex Whittenbury et al. 1970) Bowman et al. 1993.</title>
        <authorList>
            <person name="Kaise H."/>
            <person name="Sawadogo J.B."/>
            <person name="Alam M.S."/>
            <person name="Ueno C."/>
            <person name="Dianou D."/>
            <person name="Shinjo R."/>
            <person name="Asakawa S."/>
        </authorList>
    </citation>
    <scope>NUCLEOTIDE SEQUENCE [LARGE SCALE GENOMIC DNA]</scope>
    <source>
        <strain evidence="2 3">SS37A-Re</strain>
    </source>
</reference>